<dbReference type="GO" id="GO:0043565">
    <property type="term" value="F:sequence-specific DNA binding"/>
    <property type="evidence" value="ECO:0007669"/>
    <property type="project" value="InterPro"/>
</dbReference>
<evidence type="ECO:0000259" key="1">
    <source>
        <dbReference type="PROSITE" id="PS01124"/>
    </source>
</evidence>
<dbReference type="InterPro" id="IPR018060">
    <property type="entry name" value="HTH_AraC"/>
</dbReference>
<reference evidence="2 3" key="1">
    <citation type="submission" date="2017-12" db="EMBL/GenBank/DDBJ databases">
        <title>The whole genome sequence of the Acidipropionibacterium virtanenii sp. nov. type strain JS278.</title>
        <authorList>
            <person name="Laine P."/>
            <person name="Deptula P."/>
            <person name="Varmanen P."/>
            <person name="Auvinen P."/>
        </authorList>
    </citation>
    <scope>NUCLEOTIDE SEQUENCE [LARGE SCALE GENOMIC DNA]</scope>
    <source>
        <strain evidence="2 3">JS278</strain>
    </source>
</reference>
<sequence>MAVGCASLGSFSASFTRLVGQTPSSYRGRRHDAVEALPPCIAQILGRPMPLH</sequence>
<dbReference type="Proteomes" id="UP000251995">
    <property type="component" value="Chromosome"/>
</dbReference>
<gene>
    <name evidence="2" type="ORF">JS278_01709</name>
</gene>
<dbReference type="Gene3D" id="1.10.10.60">
    <property type="entry name" value="Homeodomain-like"/>
    <property type="match status" value="1"/>
</dbReference>
<evidence type="ECO:0000313" key="3">
    <source>
        <dbReference type="Proteomes" id="UP000251995"/>
    </source>
</evidence>
<organism evidence="2 3">
    <name type="scientific">Acidipropionibacterium virtanenii</name>
    <dbReference type="NCBI Taxonomy" id="2057246"/>
    <lineage>
        <taxon>Bacteria</taxon>
        <taxon>Bacillati</taxon>
        <taxon>Actinomycetota</taxon>
        <taxon>Actinomycetes</taxon>
        <taxon>Propionibacteriales</taxon>
        <taxon>Propionibacteriaceae</taxon>
        <taxon>Acidipropionibacterium</taxon>
    </lineage>
</organism>
<dbReference type="AlphaFoldDB" id="A0A344UUC4"/>
<evidence type="ECO:0000313" key="2">
    <source>
        <dbReference type="EMBL" id="AXE38872.1"/>
    </source>
</evidence>
<keyword evidence="3" id="KW-1185">Reference proteome</keyword>
<name>A0A344UUC4_9ACTN</name>
<dbReference type="KEGG" id="acij:JS278_01709"/>
<dbReference type="EMBL" id="CP025198">
    <property type="protein sequence ID" value="AXE38872.1"/>
    <property type="molecule type" value="Genomic_DNA"/>
</dbReference>
<accession>A0A344UUC4</accession>
<dbReference type="RefSeq" id="WP_342767019.1">
    <property type="nucleotide sequence ID" value="NZ_CP025198.1"/>
</dbReference>
<proteinExistence type="predicted"/>
<dbReference type="GO" id="GO:0003700">
    <property type="term" value="F:DNA-binding transcription factor activity"/>
    <property type="evidence" value="ECO:0007669"/>
    <property type="project" value="InterPro"/>
</dbReference>
<protein>
    <recommendedName>
        <fullName evidence="1">HTH araC/xylS-type domain-containing protein</fullName>
    </recommendedName>
</protein>
<dbReference type="PROSITE" id="PS01124">
    <property type="entry name" value="HTH_ARAC_FAMILY_2"/>
    <property type="match status" value="1"/>
</dbReference>
<feature type="domain" description="HTH araC/xylS-type" evidence="1">
    <location>
        <begin position="1"/>
        <end position="29"/>
    </location>
</feature>